<keyword evidence="1" id="KW-0472">Membrane</keyword>
<evidence type="ECO:0000313" key="2">
    <source>
        <dbReference type="EMBL" id="CEK81302.1"/>
    </source>
</evidence>
<organism evidence="2">
    <name type="scientific">Arion vulgaris</name>
    <dbReference type="NCBI Taxonomy" id="1028688"/>
    <lineage>
        <taxon>Eukaryota</taxon>
        <taxon>Metazoa</taxon>
        <taxon>Spiralia</taxon>
        <taxon>Lophotrochozoa</taxon>
        <taxon>Mollusca</taxon>
        <taxon>Gastropoda</taxon>
        <taxon>Heterobranchia</taxon>
        <taxon>Euthyneura</taxon>
        <taxon>Panpulmonata</taxon>
        <taxon>Eupulmonata</taxon>
        <taxon>Stylommatophora</taxon>
        <taxon>Helicina</taxon>
        <taxon>Arionoidea</taxon>
        <taxon>Arionidae</taxon>
        <taxon>Arion</taxon>
    </lineage>
</organism>
<proteinExistence type="predicted"/>
<dbReference type="EMBL" id="HACG01034437">
    <property type="protein sequence ID" value="CEK81302.1"/>
    <property type="molecule type" value="Transcribed_RNA"/>
</dbReference>
<sequence length="110" mass="12667">GGERERESLQRQWMYVQYWVLFLLTHFMSTSCLKSGFISSQTHFQSLSLVRSAPDKIPPFLCIHVKHLKVQHAYIFVTNVGSPTVLLPSNSDEVNVSNNTYSNKDRYNTT</sequence>
<evidence type="ECO:0000256" key="1">
    <source>
        <dbReference type="SAM" id="Phobius"/>
    </source>
</evidence>
<keyword evidence="1" id="KW-0812">Transmembrane</keyword>
<dbReference type="AlphaFoldDB" id="A0A0B7AL52"/>
<feature type="transmembrane region" description="Helical" evidence="1">
    <location>
        <begin position="12"/>
        <end position="29"/>
    </location>
</feature>
<gene>
    <name evidence="2" type="primary">ORF125366</name>
</gene>
<name>A0A0B7AL52_9EUPU</name>
<protein>
    <submittedName>
        <fullName evidence="2">Uncharacterized protein</fullName>
    </submittedName>
</protein>
<keyword evidence="1" id="KW-1133">Transmembrane helix</keyword>
<reference evidence="2" key="1">
    <citation type="submission" date="2014-12" db="EMBL/GenBank/DDBJ databases">
        <title>Insight into the proteome of Arion vulgaris.</title>
        <authorList>
            <person name="Aradska J."/>
            <person name="Bulat T."/>
            <person name="Smidak R."/>
            <person name="Sarate P."/>
            <person name="Gangsoo J."/>
            <person name="Sialana F."/>
            <person name="Bilban M."/>
            <person name="Lubec G."/>
        </authorList>
    </citation>
    <scope>NUCLEOTIDE SEQUENCE</scope>
    <source>
        <tissue evidence="2">Skin</tissue>
    </source>
</reference>
<feature type="non-terminal residue" evidence="2">
    <location>
        <position position="1"/>
    </location>
</feature>
<accession>A0A0B7AL52</accession>